<dbReference type="Gene3D" id="3.90.1200.10">
    <property type="match status" value="1"/>
</dbReference>
<protein>
    <recommendedName>
        <fullName evidence="2">Aminoglycoside phosphotransferase domain-containing protein</fullName>
    </recommendedName>
</protein>
<dbReference type="Pfam" id="PF01636">
    <property type="entry name" value="APH"/>
    <property type="match status" value="1"/>
</dbReference>
<dbReference type="Proteomes" id="UP000612456">
    <property type="component" value="Unassembled WGS sequence"/>
</dbReference>
<gene>
    <name evidence="3" type="ORF">GCM10010911_72490</name>
</gene>
<organism evidence="3 4">
    <name type="scientific">Paenibacillus nasutitermitis</name>
    <dbReference type="NCBI Taxonomy" id="1652958"/>
    <lineage>
        <taxon>Bacteria</taxon>
        <taxon>Bacillati</taxon>
        <taxon>Bacillota</taxon>
        <taxon>Bacilli</taxon>
        <taxon>Bacillales</taxon>
        <taxon>Paenibacillaceae</taxon>
        <taxon>Paenibacillus</taxon>
    </lineage>
</organism>
<evidence type="ECO:0000313" key="4">
    <source>
        <dbReference type="Proteomes" id="UP000612456"/>
    </source>
</evidence>
<evidence type="ECO:0000259" key="2">
    <source>
        <dbReference type="Pfam" id="PF01636"/>
    </source>
</evidence>
<dbReference type="PANTHER" id="PTHR21064">
    <property type="entry name" value="AMINOGLYCOSIDE PHOSPHOTRANSFERASE DOMAIN-CONTAINING PROTEIN-RELATED"/>
    <property type="match status" value="1"/>
</dbReference>
<proteinExistence type="inferred from homology"/>
<dbReference type="GO" id="GO:0009088">
    <property type="term" value="P:threonine biosynthetic process"/>
    <property type="evidence" value="ECO:0007669"/>
    <property type="project" value="TreeGrafter"/>
</dbReference>
<dbReference type="Gene3D" id="3.30.200.20">
    <property type="entry name" value="Phosphorylase Kinase, domain 1"/>
    <property type="match status" value="1"/>
</dbReference>
<feature type="domain" description="Aminoglycoside phosphotransferase" evidence="2">
    <location>
        <begin position="41"/>
        <end position="271"/>
    </location>
</feature>
<dbReference type="InterPro" id="IPR050249">
    <property type="entry name" value="Pseudomonas-type_ThrB"/>
</dbReference>
<name>A0A917E616_9BACL</name>
<dbReference type="RefSeq" id="WP_189001168.1">
    <property type="nucleotide sequence ID" value="NZ_BMHP01000022.1"/>
</dbReference>
<dbReference type="PANTHER" id="PTHR21064:SF6">
    <property type="entry name" value="AMINOGLYCOSIDE PHOSPHOTRANSFERASE DOMAIN-CONTAINING PROTEIN"/>
    <property type="match status" value="1"/>
</dbReference>
<reference evidence="3" key="1">
    <citation type="journal article" date="2014" name="Int. J. Syst. Evol. Microbiol.">
        <title>Complete genome sequence of Corynebacterium casei LMG S-19264T (=DSM 44701T), isolated from a smear-ripened cheese.</title>
        <authorList>
            <consortium name="US DOE Joint Genome Institute (JGI-PGF)"/>
            <person name="Walter F."/>
            <person name="Albersmeier A."/>
            <person name="Kalinowski J."/>
            <person name="Ruckert C."/>
        </authorList>
    </citation>
    <scope>NUCLEOTIDE SEQUENCE</scope>
    <source>
        <strain evidence="3">CGMCC 1.15178</strain>
    </source>
</reference>
<dbReference type="GO" id="GO:0004413">
    <property type="term" value="F:homoserine kinase activity"/>
    <property type="evidence" value="ECO:0007669"/>
    <property type="project" value="TreeGrafter"/>
</dbReference>
<dbReference type="EMBL" id="BMHP01000022">
    <property type="protein sequence ID" value="GGE02937.1"/>
    <property type="molecule type" value="Genomic_DNA"/>
</dbReference>
<accession>A0A917E616</accession>
<keyword evidence="4" id="KW-1185">Reference proteome</keyword>
<evidence type="ECO:0000313" key="3">
    <source>
        <dbReference type="EMBL" id="GGE02937.1"/>
    </source>
</evidence>
<evidence type="ECO:0000256" key="1">
    <source>
        <dbReference type="ARBA" id="ARBA00038240"/>
    </source>
</evidence>
<dbReference type="SUPFAM" id="SSF56112">
    <property type="entry name" value="Protein kinase-like (PK-like)"/>
    <property type="match status" value="1"/>
</dbReference>
<comment type="caution">
    <text evidence="3">The sequence shown here is derived from an EMBL/GenBank/DDBJ whole genome shotgun (WGS) entry which is preliminary data.</text>
</comment>
<sequence length="327" mass="38163">MYTQPTALRSVLDPKYLEYCLSEHYDIGEWDECLYWLRGLNDTYRVRTSNGFYILRVYRFSINESDVAYELSLLTQLKNVLSSMDTKVSEPISKKNNTLYTVVNAPEGKRIAVIFRYLNGIENVLHDEKSCFAFGRSAAELHAALDQVTLNQPRYNLDTNFLIDQPLDRIVNYIGEKNDATPFLREFANTLKERIAIAIKQGLDWGLCHGDMHGNNNAFQEGDHFTHYDFEWSAKGWRAYDLAQVRFRKRQLEDRKEPLSDALISGYRSVRDFSAHDESSIELFFVARRFWVMSLDVSFIHSDYGALDFSEDWLEAFINEFRNTNIL</sequence>
<dbReference type="InterPro" id="IPR011009">
    <property type="entry name" value="Kinase-like_dom_sf"/>
</dbReference>
<comment type="similarity">
    <text evidence="1">Belongs to the pseudomonas-type ThrB family.</text>
</comment>
<dbReference type="AlphaFoldDB" id="A0A917E616"/>
<reference evidence="3" key="2">
    <citation type="submission" date="2020-09" db="EMBL/GenBank/DDBJ databases">
        <authorList>
            <person name="Sun Q."/>
            <person name="Zhou Y."/>
        </authorList>
    </citation>
    <scope>NUCLEOTIDE SEQUENCE</scope>
    <source>
        <strain evidence="3">CGMCC 1.15178</strain>
    </source>
</reference>
<dbReference type="InterPro" id="IPR002575">
    <property type="entry name" value="Aminoglycoside_PTrfase"/>
</dbReference>